<feature type="domain" description="C2H2-type" evidence="3">
    <location>
        <begin position="385"/>
        <end position="408"/>
    </location>
</feature>
<organism evidence="4 5">
    <name type="scientific">Tetragonisca angustula</name>
    <dbReference type="NCBI Taxonomy" id="166442"/>
    <lineage>
        <taxon>Eukaryota</taxon>
        <taxon>Metazoa</taxon>
        <taxon>Ecdysozoa</taxon>
        <taxon>Arthropoda</taxon>
        <taxon>Hexapoda</taxon>
        <taxon>Insecta</taxon>
        <taxon>Pterygota</taxon>
        <taxon>Neoptera</taxon>
        <taxon>Endopterygota</taxon>
        <taxon>Hymenoptera</taxon>
        <taxon>Apocrita</taxon>
        <taxon>Aculeata</taxon>
        <taxon>Apoidea</taxon>
        <taxon>Anthophila</taxon>
        <taxon>Apidae</taxon>
        <taxon>Tetragonisca</taxon>
    </lineage>
</organism>
<dbReference type="PANTHER" id="PTHR21020">
    <property type="entry name" value="ZINC FINGER PROTEIN 800"/>
    <property type="match status" value="1"/>
</dbReference>
<sequence>MQERRFRKIIRWMYKTQYKMKSKTKAKKPNRKFGKVTPTGISATNSDLSQLRPPVDTSISTLYRVSKVLETGSEEVRSILAFECDLIYECRICQSLFRSLVNFISHKRVYCKKKFDVTFAKNSSNDSDIISTNNLDAQKAQKVFEEVGGNDRILRSQVCKEKEKKDLSAVVNMLRKKQVETLQTNTERLYLETVHSNSSAVYQTVESVISSESFTDLMKAQVTELEGISEQTAVLDQNGQVSKSTQKLNNNTATQICNNKKSDSVLENELICPICCAKFSTKKTLTVHTRTLHTSHRLCYPCPCCSNTFANSWSVYRHLFKIHKKSNEEVRKLRSQIQEKAFIRNTTAAEDLQKEDANKISANNALRVNETQEWIDHLESDTELQRCGGCGKRFDRKAALSAHLQYCHRRVAAYESTIKVKKINKVPSNSVSNENTVVNSESNNATQIDNTNLTSIRVEAINSLSKADWNMLSSEKSNGNVLMNGEQGNKMTDNLSCASEVSDSLEIVYANINKHKVKVGSRKRKNKDSTKRLNNNTENIKKDISLEVSIGHNNKEAEKLNHVLLMEKKIASIVSFDKLQCLPCERKFPSVNNLRRHAAIHIGWNRYQCKLCDYKCFVKCDCIAHCNKIHNAQNNRVVIDEMITQIPDDQYMCDESVISNGMNLEKEIDVPEVVEVNISENMEIEVEMEKGNVNEIKIEADKNSVMTYENGETQETLNNNIKGNTLELNPDLKRMVMEVIFGSPETHSTKQTDAKETDSSNSQLRNREEETQFKDSNLKESTCTQDNLKTQRPIRNKIKPLNKDFIYDLKEVTFRKDPLIMKSFNKQLAKKSPVQEEDNLEKIADQLSKRFKAEESDEIPILCDTNTIVDTCEIKYN</sequence>
<reference evidence="4 5" key="1">
    <citation type="submission" date="2024-05" db="EMBL/GenBank/DDBJ databases">
        <title>The nuclear and mitochondrial genome assemblies of Tetragonisca angustula (Apidae: Meliponini), a tiny yet remarkable pollinator in the Neotropics.</title>
        <authorList>
            <person name="Ferrari R."/>
            <person name="Ricardo P.C."/>
            <person name="Dias F.C."/>
            <person name="Araujo N.S."/>
            <person name="Soares D.O."/>
            <person name="Zhou Q.-S."/>
            <person name="Zhu C.-D."/>
            <person name="Coutinho L."/>
            <person name="Airas M.C."/>
            <person name="Batista T.M."/>
        </authorList>
    </citation>
    <scope>NUCLEOTIDE SEQUENCE [LARGE SCALE GENOMIC DNA]</scope>
    <source>
        <strain evidence="4">ASF017062</strain>
        <tissue evidence="4">Abdomen</tissue>
    </source>
</reference>
<evidence type="ECO:0000313" key="4">
    <source>
        <dbReference type="EMBL" id="KAK9304250.1"/>
    </source>
</evidence>
<keyword evidence="1" id="KW-0862">Zinc</keyword>
<dbReference type="InterPro" id="IPR013087">
    <property type="entry name" value="Znf_C2H2_type"/>
</dbReference>
<dbReference type="InterPro" id="IPR039149">
    <property type="entry name" value="ZNF800"/>
</dbReference>
<protein>
    <recommendedName>
        <fullName evidence="3">C2H2-type domain-containing protein</fullName>
    </recommendedName>
</protein>
<feature type="domain" description="C2H2-type" evidence="3">
    <location>
        <begin position="300"/>
        <end position="328"/>
    </location>
</feature>
<dbReference type="AlphaFoldDB" id="A0AAW1A2I5"/>
<keyword evidence="5" id="KW-1185">Reference proteome</keyword>
<comment type="caution">
    <text evidence="4">The sequence shown here is derived from an EMBL/GenBank/DDBJ whole genome shotgun (WGS) entry which is preliminary data.</text>
</comment>
<dbReference type="GO" id="GO:0008270">
    <property type="term" value="F:zinc ion binding"/>
    <property type="evidence" value="ECO:0007669"/>
    <property type="project" value="UniProtKB-KW"/>
</dbReference>
<dbReference type="PROSITE" id="PS00028">
    <property type="entry name" value="ZINC_FINGER_C2H2_1"/>
    <property type="match status" value="4"/>
</dbReference>
<keyword evidence="1" id="KW-0479">Metal-binding</keyword>
<gene>
    <name evidence="4" type="ORF">QLX08_004252</name>
</gene>
<dbReference type="Gene3D" id="3.30.160.60">
    <property type="entry name" value="Classic Zinc Finger"/>
    <property type="match status" value="2"/>
</dbReference>
<feature type="domain" description="C2H2-type" evidence="3">
    <location>
        <begin position="579"/>
        <end position="606"/>
    </location>
</feature>
<dbReference type="PANTHER" id="PTHR21020:SF0">
    <property type="entry name" value="ZINC FINGER PROTEIN 800"/>
    <property type="match status" value="1"/>
</dbReference>
<evidence type="ECO:0000259" key="3">
    <source>
        <dbReference type="PROSITE" id="PS50157"/>
    </source>
</evidence>
<proteinExistence type="predicted"/>
<feature type="compositionally biased region" description="Basic and acidic residues" evidence="2">
    <location>
        <begin position="747"/>
        <end position="758"/>
    </location>
</feature>
<keyword evidence="1" id="KW-0863">Zinc-finger</keyword>
<feature type="region of interest" description="Disordered" evidence="2">
    <location>
        <begin position="744"/>
        <end position="778"/>
    </location>
</feature>
<evidence type="ECO:0000256" key="2">
    <source>
        <dbReference type="SAM" id="MobiDB-lite"/>
    </source>
</evidence>
<dbReference type="SUPFAM" id="SSF57667">
    <property type="entry name" value="beta-beta-alpha zinc fingers"/>
    <property type="match status" value="1"/>
</dbReference>
<feature type="domain" description="C2H2-type" evidence="3">
    <location>
        <begin position="270"/>
        <end position="298"/>
    </location>
</feature>
<dbReference type="EMBL" id="JAWNGG020000064">
    <property type="protein sequence ID" value="KAK9304250.1"/>
    <property type="molecule type" value="Genomic_DNA"/>
</dbReference>
<dbReference type="PROSITE" id="PS50157">
    <property type="entry name" value="ZINC_FINGER_C2H2_2"/>
    <property type="match status" value="5"/>
</dbReference>
<dbReference type="Proteomes" id="UP001432146">
    <property type="component" value="Unassembled WGS sequence"/>
</dbReference>
<evidence type="ECO:0000313" key="5">
    <source>
        <dbReference type="Proteomes" id="UP001432146"/>
    </source>
</evidence>
<accession>A0AAW1A2I5</accession>
<dbReference type="InterPro" id="IPR036236">
    <property type="entry name" value="Znf_C2H2_sf"/>
</dbReference>
<feature type="compositionally biased region" description="Basic and acidic residues" evidence="2">
    <location>
        <begin position="765"/>
        <end position="778"/>
    </location>
</feature>
<name>A0AAW1A2I5_9HYME</name>
<feature type="domain" description="C2H2-type" evidence="3">
    <location>
        <begin position="88"/>
        <end position="115"/>
    </location>
</feature>
<dbReference type="SMART" id="SM00355">
    <property type="entry name" value="ZnF_C2H2"/>
    <property type="match status" value="6"/>
</dbReference>
<evidence type="ECO:0000256" key="1">
    <source>
        <dbReference type="PROSITE-ProRule" id="PRU00042"/>
    </source>
</evidence>